<accession>A0A8J7VXP6</accession>
<reference evidence="2" key="2">
    <citation type="submission" date="2021-04" db="EMBL/GenBank/DDBJ databases">
        <authorList>
            <person name="Karlyshev A.V."/>
        </authorList>
    </citation>
    <scope>NUCLEOTIDE SEQUENCE</scope>
    <source>
        <strain evidence="2">LMG 29479</strain>
    </source>
</reference>
<evidence type="ECO:0000313" key="2">
    <source>
        <dbReference type="EMBL" id="MBR0563714.1"/>
    </source>
</evidence>
<feature type="signal peptide" evidence="1">
    <location>
        <begin position="1"/>
        <end position="24"/>
    </location>
</feature>
<feature type="chain" id="PRO_5042774319" evidence="1">
    <location>
        <begin position="25"/>
        <end position="278"/>
    </location>
</feature>
<evidence type="ECO:0000256" key="1">
    <source>
        <dbReference type="SAM" id="SignalP"/>
    </source>
</evidence>
<evidence type="ECO:0000313" key="3">
    <source>
        <dbReference type="EMBL" id="MBS7457897.1"/>
    </source>
</evidence>
<dbReference type="PROSITE" id="PS51257">
    <property type="entry name" value="PROKAR_LIPOPROTEIN"/>
    <property type="match status" value="1"/>
</dbReference>
<dbReference type="AlphaFoldDB" id="A0A8J7VXP6"/>
<dbReference type="EMBL" id="JAGQFT010000167">
    <property type="protein sequence ID" value="MBR0563714.1"/>
    <property type="molecule type" value="Genomic_DNA"/>
</dbReference>
<evidence type="ECO:0000313" key="4">
    <source>
        <dbReference type="Proteomes" id="UP000675747"/>
    </source>
</evidence>
<reference evidence="3 4" key="1">
    <citation type="journal article" date="2021" name="Microbiol. Resour. Announc.">
        <title>Draft Genome Sequence of Coralloluteibacterium stylophorae LMG 29479T.</title>
        <authorList>
            <person name="Karlyshev A.V."/>
            <person name="Kudryashova E.B."/>
            <person name="Ariskina E.V."/>
            <person name="Conroy A.P."/>
            <person name="Abidueva E.Y."/>
        </authorList>
    </citation>
    <scope>NUCLEOTIDE SEQUENCE [LARGE SCALE GENOMIC DNA]</scope>
    <source>
        <strain evidence="3 4">LMG 29479</strain>
    </source>
</reference>
<sequence>MKKYPLGFAVLSLSAMLAGCGSQADCASGEVQETYLDIVGNLDDADAMEILHASVFQSVVTNEVDQSTGYRSCSATLVMENDADVQEREISYEVAQVESSDANFKVYANRDDIRSIRYTATVLAKRDRVAKKTTEMIEAAERNPYVTADEQDARDAGVAIGRKFFGKRLDEASVRATALDIEGDGVAEFVTAMKITYTSGDSSWYAFAMYQFPNGPGEKNSVGYAGEGTIENLGTEPSGHEMQGKSLYVTTAGGVRESLVYHTSTEGYQAYMKANAGG</sequence>
<gene>
    <name evidence="3" type="ORF">KB893_012225</name>
    <name evidence="2" type="ORF">KB893_14515</name>
</gene>
<name>A0A8J7VXP6_9GAMM</name>
<proteinExistence type="predicted"/>
<comment type="caution">
    <text evidence="2">The sequence shown here is derived from an EMBL/GenBank/DDBJ whole genome shotgun (WGS) entry which is preliminary data.</text>
</comment>
<dbReference type="EMBL" id="JAGQFT020000008">
    <property type="protein sequence ID" value="MBS7457897.1"/>
    <property type="molecule type" value="Genomic_DNA"/>
</dbReference>
<dbReference type="RefSeq" id="WP_211927612.1">
    <property type="nucleotide sequence ID" value="NZ_JAGQFT020000008.1"/>
</dbReference>
<protein>
    <submittedName>
        <fullName evidence="2">Uncharacterized protein</fullName>
    </submittedName>
</protein>
<keyword evidence="4" id="KW-1185">Reference proteome</keyword>
<dbReference type="Proteomes" id="UP000675747">
    <property type="component" value="Unassembled WGS sequence"/>
</dbReference>
<keyword evidence="1" id="KW-0732">Signal</keyword>
<organism evidence="2">
    <name type="scientific">Coralloluteibacterium stylophorae</name>
    <dbReference type="NCBI Taxonomy" id="1776034"/>
    <lineage>
        <taxon>Bacteria</taxon>
        <taxon>Pseudomonadati</taxon>
        <taxon>Pseudomonadota</taxon>
        <taxon>Gammaproteobacteria</taxon>
        <taxon>Lysobacterales</taxon>
        <taxon>Lysobacteraceae</taxon>
        <taxon>Coralloluteibacterium</taxon>
    </lineage>
</organism>